<dbReference type="EMBL" id="JAGKSP010000001">
    <property type="protein sequence ID" value="MBP3961931.1"/>
    <property type="molecule type" value="Genomic_DNA"/>
</dbReference>
<evidence type="ECO:0000313" key="3">
    <source>
        <dbReference type="Proteomes" id="UP000673394"/>
    </source>
</evidence>
<comment type="caution">
    <text evidence="2">The sequence shown here is derived from an EMBL/GenBank/DDBJ whole genome shotgun (WGS) entry which is preliminary data.</text>
</comment>
<name>A0ABS5C7G0_9BACL</name>
<evidence type="ECO:0000256" key="1">
    <source>
        <dbReference type="SAM" id="MobiDB-lite"/>
    </source>
</evidence>
<feature type="compositionally biased region" description="Basic and acidic residues" evidence="1">
    <location>
        <begin position="9"/>
        <end position="21"/>
    </location>
</feature>
<gene>
    <name evidence="2" type="ORF">I8J30_04350</name>
</gene>
<reference evidence="2 3" key="1">
    <citation type="submission" date="2021-04" db="EMBL/GenBank/DDBJ databases">
        <title>Paenibacillus sp. DLE-14 whole genome sequence.</title>
        <authorList>
            <person name="Ham Y.J."/>
        </authorList>
    </citation>
    <scope>NUCLEOTIDE SEQUENCE [LARGE SCALE GENOMIC DNA]</scope>
    <source>
        <strain evidence="2 3">DLE-14</strain>
    </source>
</reference>
<protein>
    <submittedName>
        <fullName evidence="2">Uncharacterized protein</fullName>
    </submittedName>
</protein>
<organism evidence="2 3">
    <name type="scientific">Paenibacillus lignilyticus</name>
    <dbReference type="NCBI Taxonomy" id="1172615"/>
    <lineage>
        <taxon>Bacteria</taxon>
        <taxon>Bacillati</taxon>
        <taxon>Bacillota</taxon>
        <taxon>Bacilli</taxon>
        <taxon>Bacillales</taxon>
        <taxon>Paenibacillaceae</taxon>
        <taxon>Paenibacillus</taxon>
    </lineage>
</organism>
<keyword evidence="3" id="KW-1185">Reference proteome</keyword>
<dbReference type="RefSeq" id="WP_210655690.1">
    <property type="nucleotide sequence ID" value="NZ_JAGKSP010000001.1"/>
</dbReference>
<proteinExistence type="predicted"/>
<evidence type="ECO:0000313" key="2">
    <source>
        <dbReference type="EMBL" id="MBP3961931.1"/>
    </source>
</evidence>
<sequence length="136" mass="14134">MEQWTGNQVHEDEAVAEDREAASSADAASREIGAELDAADDAVHVGESKVKATDETVYVSSVGAGGGAMKATSTAVDMSQRSSRLHLSGKLTEAAEQLAGHQSKPQNAIGPAEAAPHWRDFYGAIRAAVQGMRGGE</sequence>
<accession>A0ABS5C7G0</accession>
<dbReference type="Proteomes" id="UP000673394">
    <property type="component" value="Unassembled WGS sequence"/>
</dbReference>
<feature type="region of interest" description="Disordered" evidence="1">
    <location>
        <begin position="1"/>
        <end position="33"/>
    </location>
</feature>